<keyword evidence="4" id="KW-1185">Reference proteome</keyword>
<feature type="chain" id="PRO_5019043506" description="AMIN-like domain-containing protein" evidence="1">
    <location>
        <begin position="37"/>
        <end position="166"/>
    </location>
</feature>
<proteinExistence type="predicted"/>
<evidence type="ECO:0000259" key="2">
    <source>
        <dbReference type="Pfam" id="PF24837"/>
    </source>
</evidence>
<feature type="signal peptide" evidence="1">
    <location>
        <begin position="1"/>
        <end position="36"/>
    </location>
</feature>
<sequence>MAVVSVPRRHLVRSALGVAAVVGIAATTVLSGTAQAAGATYLTNIRTGEHATYDRVVLDFSAGVPAYGSTTSNELYQCASGKPISFPNSAEYLELDIASAAHDDNGNPTYTGPRQVTTNLPSLTGYAITCDFEGKLKVGIGYKSNVHQVVTSVLTNPSRIVIDVQR</sequence>
<evidence type="ECO:0000313" key="4">
    <source>
        <dbReference type="Proteomes" id="UP000286931"/>
    </source>
</evidence>
<dbReference type="AlphaFoldDB" id="A0A401YZL5"/>
<feature type="domain" description="AMIN-like" evidence="2">
    <location>
        <begin position="41"/>
        <end position="165"/>
    </location>
</feature>
<reference evidence="3 4" key="1">
    <citation type="submission" date="2018-12" db="EMBL/GenBank/DDBJ databases">
        <title>Draft genome sequence of Embleya hyalina NBRC 13850T.</title>
        <authorList>
            <person name="Komaki H."/>
            <person name="Hosoyama A."/>
            <person name="Kimura A."/>
            <person name="Ichikawa N."/>
            <person name="Tamura T."/>
        </authorList>
    </citation>
    <scope>NUCLEOTIDE SEQUENCE [LARGE SCALE GENOMIC DNA]</scope>
    <source>
        <strain evidence="3 4">NBRC 13850</strain>
    </source>
</reference>
<gene>
    <name evidence="3" type="ORF">EHYA_07771</name>
</gene>
<dbReference type="EMBL" id="BIFH01000036">
    <property type="protein sequence ID" value="GCE00047.1"/>
    <property type="molecule type" value="Genomic_DNA"/>
</dbReference>
<name>A0A401YZL5_9ACTN</name>
<accession>A0A401YZL5</accession>
<dbReference type="RefSeq" id="WP_126641789.1">
    <property type="nucleotide sequence ID" value="NZ_BIFH01000036.1"/>
</dbReference>
<dbReference type="InterPro" id="IPR006311">
    <property type="entry name" value="TAT_signal"/>
</dbReference>
<organism evidence="3 4">
    <name type="scientific">Embleya hyalina</name>
    <dbReference type="NCBI Taxonomy" id="516124"/>
    <lineage>
        <taxon>Bacteria</taxon>
        <taxon>Bacillati</taxon>
        <taxon>Actinomycetota</taxon>
        <taxon>Actinomycetes</taxon>
        <taxon>Kitasatosporales</taxon>
        <taxon>Streptomycetaceae</taxon>
        <taxon>Embleya</taxon>
    </lineage>
</organism>
<evidence type="ECO:0000256" key="1">
    <source>
        <dbReference type="SAM" id="SignalP"/>
    </source>
</evidence>
<dbReference type="InterPro" id="IPR056303">
    <property type="entry name" value="AMIN-like"/>
</dbReference>
<protein>
    <recommendedName>
        <fullName evidence="2">AMIN-like domain-containing protein</fullName>
    </recommendedName>
</protein>
<dbReference type="Proteomes" id="UP000286931">
    <property type="component" value="Unassembled WGS sequence"/>
</dbReference>
<dbReference type="OrthoDB" id="3393679at2"/>
<comment type="caution">
    <text evidence="3">The sequence shown here is derived from an EMBL/GenBank/DDBJ whole genome shotgun (WGS) entry which is preliminary data.</text>
</comment>
<dbReference type="Pfam" id="PF24837">
    <property type="entry name" value="AMIN-like"/>
    <property type="match status" value="1"/>
</dbReference>
<keyword evidence="1" id="KW-0732">Signal</keyword>
<dbReference type="PROSITE" id="PS51318">
    <property type="entry name" value="TAT"/>
    <property type="match status" value="1"/>
</dbReference>
<evidence type="ECO:0000313" key="3">
    <source>
        <dbReference type="EMBL" id="GCE00047.1"/>
    </source>
</evidence>